<dbReference type="Proteomes" id="UP000000466">
    <property type="component" value="Chromosome"/>
</dbReference>
<comment type="subcellular location">
    <subcellularLocation>
        <location evidence="6">Cell membrane</location>
        <topology evidence="6">Multi-pass membrane protein</topology>
    </subcellularLocation>
    <subcellularLocation>
        <location evidence="1">Membrane</location>
        <topology evidence="1">Multi-pass membrane protein</topology>
    </subcellularLocation>
</comment>
<feature type="transmembrane region" description="Helical" evidence="6">
    <location>
        <begin position="140"/>
        <end position="160"/>
    </location>
</feature>
<dbReference type="HOGENOM" id="CLU_1041015_0_0_6"/>
<feature type="transmembrane region" description="Helical" evidence="6">
    <location>
        <begin position="31"/>
        <end position="51"/>
    </location>
</feature>
<evidence type="ECO:0000313" key="8">
    <source>
        <dbReference type="Proteomes" id="UP000000466"/>
    </source>
</evidence>
<dbReference type="AlphaFoldDB" id="K4L0S2"/>
<dbReference type="PANTHER" id="PTHR43701:SF2">
    <property type="entry name" value="MEMBRANE TRANSPORTER PROTEIN YJNA-RELATED"/>
    <property type="match status" value="1"/>
</dbReference>
<keyword evidence="3 6" id="KW-0812">Transmembrane</keyword>
<feature type="transmembrane region" description="Helical" evidence="6">
    <location>
        <begin position="175"/>
        <end position="194"/>
    </location>
</feature>
<protein>
    <recommendedName>
        <fullName evidence="6">Probable membrane transporter protein</fullName>
    </recommendedName>
</protein>
<dbReference type="STRING" id="1117647.M5M_12985"/>
<proteinExistence type="inferred from homology"/>
<organism evidence="7 8">
    <name type="scientific">Simiduia agarivorans (strain DSM 21679 / JCM 13881 / BCRC 17597 / SA1)</name>
    <dbReference type="NCBI Taxonomy" id="1117647"/>
    <lineage>
        <taxon>Bacteria</taxon>
        <taxon>Pseudomonadati</taxon>
        <taxon>Pseudomonadota</taxon>
        <taxon>Gammaproteobacteria</taxon>
        <taxon>Cellvibrionales</taxon>
        <taxon>Cellvibrionaceae</taxon>
        <taxon>Simiduia</taxon>
    </lineage>
</organism>
<dbReference type="RefSeq" id="WP_015047911.1">
    <property type="nucleotide sequence ID" value="NC_018868.3"/>
</dbReference>
<keyword evidence="8" id="KW-1185">Reference proteome</keyword>
<accession>K4L0S2</accession>
<sequence>MEYLVVTFVAFLASTLTLFSGFGLGTLLMPAIAVFFSVELAVAMTAVVHLANNLFKLGLLARHADRQAVLRFGLPALATAFLGAWWLGQLSAGERFVEYAFGGWAFSVEAVSFIIGCVILVFVVLELTPAFGRLAFDRRWLPLGGALSGFFGGLSGHQGAFRSMFLIKSGLSKEAFVATGVVLAVMVDVARMLVYGVSLNAYAADINWLLVALATLAAFLGAFIGARLVKKVTLQWVQWMVSACLLMIGLGMVTGNI</sequence>
<comment type="similarity">
    <text evidence="2 6">Belongs to the 4-toluene sulfonate uptake permease (TSUP) (TC 2.A.102) family.</text>
</comment>
<feature type="transmembrane region" description="Helical" evidence="6">
    <location>
        <begin position="72"/>
        <end position="92"/>
    </location>
</feature>
<evidence type="ECO:0000313" key="7">
    <source>
        <dbReference type="EMBL" id="AFU99747.1"/>
    </source>
</evidence>
<evidence type="ECO:0000256" key="6">
    <source>
        <dbReference type="RuleBase" id="RU363041"/>
    </source>
</evidence>
<dbReference type="InterPro" id="IPR051598">
    <property type="entry name" value="TSUP/Inactive_protease-like"/>
</dbReference>
<dbReference type="InterPro" id="IPR002781">
    <property type="entry name" value="TM_pro_TauE-like"/>
</dbReference>
<evidence type="ECO:0000256" key="4">
    <source>
        <dbReference type="ARBA" id="ARBA00022989"/>
    </source>
</evidence>
<keyword evidence="5 6" id="KW-0472">Membrane</keyword>
<name>K4L0S2_SIMAS</name>
<gene>
    <name evidence="7" type="ordered locus">M5M_12985</name>
</gene>
<reference evidence="7 8" key="1">
    <citation type="journal article" date="2013" name="Genome Announc.">
        <title>Complete genome sequence of Simiduia agarivorans SA1(T), a marine bacterium able to degrade a variety of polysaccharides.</title>
        <authorList>
            <person name="Lin S.Y."/>
            <person name="Shieh W.Y."/>
            <person name="Chen J.S."/>
            <person name="Tang S.L."/>
        </authorList>
    </citation>
    <scope>NUCLEOTIDE SEQUENCE [LARGE SCALE GENOMIC DNA]</scope>
    <source>
        <strain evidence="8">DSM 21679 / JCM 13881 / BCRC 17597 / SA1</strain>
    </source>
</reference>
<dbReference type="PANTHER" id="PTHR43701">
    <property type="entry name" value="MEMBRANE TRANSPORTER PROTEIN MJ0441-RELATED"/>
    <property type="match status" value="1"/>
</dbReference>
<dbReference type="OrthoDB" id="8480055at2"/>
<dbReference type="EMBL" id="CP003746">
    <property type="protein sequence ID" value="AFU99747.1"/>
    <property type="molecule type" value="Genomic_DNA"/>
</dbReference>
<evidence type="ECO:0000256" key="1">
    <source>
        <dbReference type="ARBA" id="ARBA00004141"/>
    </source>
</evidence>
<feature type="transmembrane region" description="Helical" evidence="6">
    <location>
        <begin position="236"/>
        <end position="255"/>
    </location>
</feature>
<dbReference type="eggNOG" id="COG0730">
    <property type="taxonomic scope" value="Bacteria"/>
</dbReference>
<feature type="transmembrane region" description="Helical" evidence="6">
    <location>
        <begin position="104"/>
        <end position="128"/>
    </location>
</feature>
<keyword evidence="4 6" id="KW-1133">Transmembrane helix</keyword>
<feature type="transmembrane region" description="Helical" evidence="6">
    <location>
        <begin position="206"/>
        <end position="224"/>
    </location>
</feature>
<evidence type="ECO:0000256" key="2">
    <source>
        <dbReference type="ARBA" id="ARBA00009142"/>
    </source>
</evidence>
<evidence type="ECO:0000256" key="5">
    <source>
        <dbReference type="ARBA" id="ARBA00023136"/>
    </source>
</evidence>
<dbReference type="Pfam" id="PF01925">
    <property type="entry name" value="TauE"/>
    <property type="match status" value="1"/>
</dbReference>
<dbReference type="GO" id="GO:0005886">
    <property type="term" value="C:plasma membrane"/>
    <property type="evidence" value="ECO:0007669"/>
    <property type="project" value="UniProtKB-SubCell"/>
</dbReference>
<keyword evidence="6" id="KW-1003">Cell membrane</keyword>
<dbReference type="KEGG" id="saga:M5M_12985"/>
<evidence type="ECO:0000256" key="3">
    <source>
        <dbReference type="ARBA" id="ARBA00022692"/>
    </source>
</evidence>